<name>A0A5C8Z0C6_9ACTN</name>
<dbReference type="Pfam" id="PF17418">
    <property type="entry name" value="SdpA"/>
    <property type="match status" value="1"/>
</dbReference>
<evidence type="ECO:0000256" key="1">
    <source>
        <dbReference type="SAM" id="Phobius"/>
    </source>
</evidence>
<dbReference type="InterPro" id="IPR023902">
    <property type="entry name" value="Sporulation_SdpA"/>
</dbReference>
<proteinExistence type="predicted"/>
<sequence length="199" mass="21906">MKSTQLRPRVPRFVEGSHVAAVAVSALLVGIALLLSVFFTLPSNVLSSRDGGTWRSVFATIAPQNWSFFTRDPESAEIVAYQGEVTAKEPQSLMKTPQAKASNFFGITRTQRAQGVEIGLLSSEVTSWADCTDRAAICLKAASQQKVEQAENTSPAPTLCGNIILTQQRVTPWSYRNLYPDALRIEKVEHLQVRCDHQS</sequence>
<dbReference type="NCBIfam" id="TIGR04034">
    <property type="entry name" value="export_SdpA"/>
    <property type="match status" value="1"/>
</dbReference>
<accession>A0A5C8Z0C6</accession>
<gene>
    <name evidence="2" type="ORF">FMM08_22295</name>
</gene>
<organism evidence="2 3">
    <name type="scientific">Quadrisphaera setariae</name>
    <dbReference type="NCBI Taxonomy" id="2593304"/>
    <lineage>
        <taxon>Bacteria</taxon>
        <taxon>Bacillati</taxon>
        <taxon>Actinomycetota</taxon>
        <taxon>Actinomycetes</taxon>
        <taxon>Kineosporiales</taxon>
        <taxon>Kineosporiaceae</taxon>
        <taxon>Quadrisphaera</taxon>
    </lineage>
</organism>
<dbReference type="EMBL" id="VKAC01000021">
    <property type="protein sequence ID" value="TXR51582.1"/>
    <property type="molecule type" value="Genomic_DNA"/>
</dbReference>
<dbReference type="AlphaFoldDB" id="A0A5C8Z0C6"/>
<dbReference type="Proteomes" id="UP000321234">
    <property type="component" value="Unassembled WGS sequence"/>
</dbReference>
<dbReference type="OrthoDB" id="799068at2"/>
<protein>
    <submittedName>
        <fullName evidence="2">SdpA family antimicrobial peptide system protein</fullName>
    </submittedName>
</protein>
<feature type="transmembrane region" description="Helical" evidence="1">
    <location>
        <begin position="20"/>
        <end position="41"/>
    </location>
</feature>
<keyword evidence="1" id="KW-0472">Membrane</keyword>
<keyword evidence="1" id="KW-0812">Transmembrane</keyword>
<keyword evidence="1" id="KW-1133">Transmembrane helix</keyword>
<keyword evidence="3" id="KW-1185">Reference proteome</keyword>
<comment type="caution">
    <text evidence="2">The sequence shown here is derived from an EMBL/GenBank/DDBJ whole genome shotgun (WGS) entry which is preliminary data.</text>
</comment>
<reference evidence="2 3" key="1">
    <citation type="submission" date="2019-07" db="EMBL/GenBank/DDBJ databases">
        <title>Quadrisphaera sp. strain DD2A genome sequencing and assembly.</title>
        <authorList>
            <person name="Kim I."/>
        </authorList>
    </citation>
    <scope>NUCLEOTIDE SEQUENCE [LARGE SCALE GENOMIC DNA]</scope>
    <source>
        <strain evidence="2 3">DD2A</strain>
    </source>
</reference>
<evidence type="ECO:0000313" key="2">
    <source>
        <dbReference type="EMBL" id="TXR51582.1"/>
    </source>
</evidence>
<evidence type="ECO:0000313" key="3">
    <source>
        <dbReference type="Proteomes" id="UP000321234"/>
    </source>
</evidence>